<dbReference type="EMBL" id="BSXT01005056">
    <property type="protein sequence ID" value="GMF59537.1"/>
    <property type="molecule type" value="Genomic_DNA"/>
</dbReference>
<dbReference type="Proteomes" id="UP001165121">
    <property type="component" value="Unassembled WGS sequence"/>
</dbReference>
<keyword evidence="3" id="KW-1185">Reference proteome</keyword>
<evidence type="ECO:0000313" key="2">
    <source>
        <dbReference type="EMBL" id="GMF59537.1"/>
    </source>
</evidence>
<feature type="region of interest" description="Disordered" evidence="1">
    <location>
        <begin position="56"/>
        <end position="106"/>
    </location>
</feature>
<feature type="compositionally biased region" description="Basic and acidic residues" evidence="1">
    <location>
        <begin position="208"/>
        <end position="219"/>
    </location>
</feature>
<dbReference type="AlphaFoldDB" id="A0A9W7D5X9"/>
<reference evidence="2" key="1">
    <citation type="submission" date="2023-04" db="EMBL/GenBank/DDBJ databases">
        <title>Phytophthora fragariaefolia NBRC 109709.</title>
        <authorList>
            <person name="Ichikawa N."/>
            <person name="Sato H."/>
            <person name="Tonouchi N."/>
        </authorList>
    </citation>
    <scope>NUCLEOTIDE SEQUENCE</scope>
    <source>
        <strain evidence="2">NBRC 109709</strain>
    </source>
</reference>
<organism evidence="2 3">
    <name type="scientific">Phytophthora fragariaefolia</name>
    <dbReference type="NCBI Taxonomy" id="1490495"/>
    <lineage>
        <taxon>Eukaryota</taxon>
        <taxon>Sar</taxon>
        <taxon>Stramenopiles</taxon>
        <taxon>Oomycota</taxon>
        <taxon>Peronosporomycetes</taxon>
        <taxon>Peronosporales</taxon>
        <taxon>Peronosporaceae</taxon>
        <taxon>Phytophthora</taxon>
    </lineage>
</organism>
<evidence type="ECO:0000313" key="3">
    <source>
        <dbReference type="Proteomes" id="UP001165121"/>
    </source>
</evidence>
<evidence type="ECO:0000256" key="1">
    <source>
        <dbReference type="SAM" id="MobiDB-lite"/>
    </source>
</evidence>
<protein>
    <submittedName>
        <fullName evidence="2">Unnamed protein product</fullName>
    </submittedName>
</protein>
<dbReference type="OrthoDB" id="3863715at2759"/>
<gene>
    <name evidence="2" type="ORF">Pfra01_002574300</name>
</gene>
<feature type="region of interest" description="Disordered" evidence="1">
    <location>
        <begin position="150"/>
        <end position="236"/>
    </location>
</feature>
<name>A0A9W7D5X9_9STRA</name>
<proteinExistence type="predicted"/>
<feature type="compositionally biased region" description="Basic and acidic residues" evidence="1">
    <location>
        <begin position="57"/>
        <end position="84"/>
    </location>
</feature>
<accession>A0A9W7D5X9</accession>
<comment type="caution">
    <text evidence="2">The sequence shown here is derived from an EMBL/GenBank/DDBJ whole genome shotgun (WGS) entry which is preliminary data.</text>
</comment>
<feature type="compositionally biased region" description="Low complexity" evidence="1">
    <location>
        <begin position="220"/>
        <end position="236"/>
    </location>
</feature>
<sequence length="236" mass="25926">MGKIHRWALTLQEYGFDVQYRPGCTHVVADALSRAPAIVLAATGRRRRWRRQIVAAAERDSSATSRDDGSVLNHGDDEPGRDYEFGQGADQPAQQPRATESMVRPEAEVTRTAMREARQQVRVGVVTNASVVEDRMNGTETIAKKTELAVEREPGTKPPLQQRRQNTRTTKGRATKEHEERPNVTAEAMTTRGDAETTTGPLTRAAKRRLEAVRQRKEGVSPAGAPTVATTSATST</sequence>